<reference evidence="1 2" key="1">
    <citation type="submission" date="2020-04" db="EMBL/GenBank/DDBJ databases">
        <title>MicrobeNet Type strains.</title>
        <authorList>
            <person name="Nicholson A.C."/>
        </authorList>
    </citation>
    <scope>NUCLEOTIDE SEQUENCE [LARGE SCALE GENOMIC DNA]</scope>
    <source>
        <strain evidence="1 2">ATCC BAA-788</strain>
    </source>
</reference>
<dbReference type="EMBL" id="JAAXOX010000019">
    <property type="protein sequence ID" value="NKY24601.1"/>
    <property type="molecule type" value="Genomic_DNA"/>
</dbReference>
<dbReference type="Proteomes" id="UP000581206">
    <property type="component" value="Unassembled WGS sequence"/>
</dbReference>
<proteinExistence type="predicted"/>
<accession>A0A7X6KYP1</accession>
<gene>
    <name evidence="1" type="ORF">HGA03_18230</name>
</gene>
<sequence>MAVWPGKWQPEAVAALEPYLGTDHIVEVWVGDPVTSRSGTLLEGHVYVADDGRVTAIHDRSGRPDVYPWPLLAGPVLRMTARIKGRKRKVIYEHPSWTPPQP</sequence>
<evidence type="ECO:0000313" key="2">
    <source>
        <dbReference type="Proteomes" id="UP000581206"/>
    </source>
</evidence>
<evidence type="ECO:0000313" key="1">
    <source>
        <dbReference type="EMBL" id="NKY24601.1"/>
    </source>
</evidence>
<organism evidence="1 2">
    <name type="scientific">Cellulomonas denverensis</name>
    <dbReference type="NCBI Taxonomy" id="264297"/>
    <lineage>
        <taxon>Bacteria</taxon>
        <taxon>Bacillati</taxon>
        <taxon>Actinomycetota</taxon>
        <taxon>Actinomycetes</taxon>
        <taxon>Micrococcales</taxon>
        <taxon>Cellulomonadaceae</taxon>
        <taxon>Cellulomonas</taxon>
    </lineage>
</organism>
<protein>
    <submittedName>
        <fullName evidence="1">Uncharacterized protein</fullName>
    </submittedName>
</protein>
<comment type="caution">
    <text evidence="1">The sequence shown here is derived from an EMBL/GenBank/DDBJ whole genome shotgun (WGS) entry which is preliminary data.</text>
</comment>
<dbReference type="RefSeq" id="WP_168631722.1">
    <property type="nucleotide sequence ID" value="NZ_BONL01000011.1"/>
</dbReference>
<name>A0A7X6KYP1_9CELL</name>
<keyword evidence="2" id="KW-1185">Reference proteome</keyword>
<dbReference type="AlphaFoldDB" id="A0A7X6KYP1"/>